<comment type="caution">
    <text evidence="2">The sequence shown here is derived from an EMBL/GenBank/DDBJ whole genome shotgun (WGS) entry which is preliminary data.</text>
</comment>
<feature type="region of interest" description="Disordered" evidence="1">
    <location>
        <begin position="76"/>
        <end position="110"/>
    </location>
</feature>
<organism evidence="2 3">
    <name type="scientific">Pocillopora damicornis</name>
    <name type="common">Cauliflower coral</name>
    <name type="synonym">Millepora damicornis</name>
    <dbReference type="NCBI Taxonomy" id="46731"/>
    <lineage>
        <taxon>Eukaryota</taxon>
        <taxon>Metazoa</taxon>
        <taxon>Cnidaria</taxon>
        <taxon>Anthozoa</taxon>
        <taxon>Hexacorallia</taxon>
        <taxon>Scleractinia</taxon>
        <taxon>Astrocoeniina</taxon>
        <taxon>Pocilloporidae</taxon>
        <taxon>Pocillopora</taxon>
    </lineage>
</organism>
<accession>A0A3M6UZE5</accession>
<protein>
    <submittedName>
        <fullName evidence="2">Uncharacterized protein</fullName>
    </submittedName>
</protein>
<sequence>MSTPTRRVQDLKSSSLLRGMSRLKLKHETKLQKEYFEKKRQLKSNTNTAISQRVSKATARASQDLLSLEVIMAAHREKKKQKKDKRGRTSETIGHTTFKKSSKAPYFRESSLKQPQHIFPELSPIRPKVSAVNLEKGGQGIHLHSDLENQECIFSRRPLSTLCTDGCESKSDRQIITDHKGKFCLKENAFPLDQTHQTL</sequence>
<keyword evidence="3" id="KW-1185">Reference proteome</keyword>
<dbReference type="AlphaFoldDB" id="A0A3M6UZE5"/>
<name>A0A3M6UZE5_POCDA</name>
<evidence type="ECO:0000313" key="3">
    <source>
        <dbReference type="Proteomes" id="UP000275408"/>
    </source>
</evidence>
<feature type="compositionally biased region" description="Basic residues" evidence="1">
    <location>
        <begin position="76"/>
        <end position="86"/>
    </location>
</feature>
<evidence type="ECO:0000313" key="2">
    <source>
        <dbReference type="EMBL" id="RMX59000.1"/>
    </source>
</evidence>
<gene>
    <name evidence="2" type="ORF">pdam_00018164</name>
</gene>
<proteinExistence type="predicted"/>
<dbReference type="OrthoDB" id="5965145at2759"/>
<dbReference type="EMBL" id="RCHS01000408">
    <property type="protein sequence ID" value="RMX59000.1"/>
    <property type="molecule type" value="Genomic_DNA"/>
</dbReference>
<evidence type="ECO:0000256" key="1">
    <source>
        <dbReference type="SAM" id="MobiDB-lite"/>
    </source>
</evidence>
<reference evidence="2 3" key="1">
    <citation type="journal article" date="2018" name="Sci. Rep.">
        <title>Comparative analysis of the Pocillopora damicornis genome highlights role of immune system in coral evolution.</title>
        <authorList>
            <person name="Cunning R."/>
            <person name="Bay R.A."/>
            <person name="Gillette P."/>
            <person name="Baker A.C."/>
            <person name="Traylor-Knowles N."/>
        </authorList>
    </citation>
    <scope>NUCLEOTIDE SEQUENCE [LARGE SCALE GENOMIC DNA]</scope>
    <source>
        <strain evidence="2">RSMAS</strain>
        <tissue evidence="2">Whole animal</tissue>
    </source>
</reference>
<dbReference type="Proteomes" id="UP000275408">
    <property type="component" value="Unassembled WGS sequence"/>
</dbReference>